<name>A0ABT2Z7R3_9RHOB</name>
<evidence type="ECO:0000256" key="6">
    <source>
        <dbReference type="ARBA" id="ARBA00022777"/>
    </source>
</evidence>
<dbReference type="Gene3D" id="3.30.70.890">
    <property type="entry name" value="GHMP kinase, C-terminal domain"/>
    <property type="match status" value="1"/>
</dbReference>
<keyword evidence="14" id="KW-1185">Reference proteome</keyword>
<dbReference type="InterPro" id="IPR004424">
    <property type="entry name" value="IspE"/>
</dbReference>
<dbReference type="PIRSF" id="PIRSF010376">
    <property type="entry name" value="IspE"/>
    <property type="match status" value="1"/>
</dbReference>
<evidence type="ECO:0000313" key="13">
    <source>
        <dbReference type="EMBL" id="MCV2867165.1"/>
    </source>
</evidence>
<dbReference type="NCBIfam" id="NF011202">
    <property type="entry name" value="PRK14608.1"/>
    <property type="match status" value="1"/>
</dbReference>
<dbReference type="SUPFAM" id="SSF54211">
    <property type="entry name" value="Ribosomal protein S5 domain 2-like"/>
    <property type="match status" value="1"/>
</dbReference>
<evidence type="ECO:0000313" key="14">
    <source>
        <dbReference type="Proteomes" id="UP001652542"/>
    </source>
</evidence>
<comment type="catalytic activity">
    <reaction evidence="10">
        <text>4-CDP-2-C-methyl-D-erythritol + ATP = 4-CDP-2-C-methyl-D-erythritol 2-phosphate + ADP + H(+)</text>
        <dbReference type="Rhea" id="RHEA:18437"/>
        <dbReference type="ChEBI" id="CHEBI:15378"/>
        <dbReference type="ChEBI" id="CHEBI:30616"/>
        <dbReference type="ChEBI" id="CHEBI:57823"/>
        <dbReference type="ChEBI" id="CHEBI:57919"/>
        <dbReference type="ChEBI" id="CHEBI:456216"/>
        <dbReference type="EC" id="2.7.1.148"/>
    </reaction>
</comment>
<dbReference type="NCBIfam" id="TIGR00154">
    <property type="entry name" value="ispE"/>
    <property type="match status" value="1"/>
</dbReference>
<evidence type="ECO:0000256" key="2">
    <source>
        <dbReference type="ARBA" id="ARBA00012052"/>
    </source>
</evidence>
<keyword evidence="4 10" id="KW-0808">Transferase</keyword>
<sequence length="277" mass="28283">MTTEEFAPAKVNLALHVTGRRPDGYHLLDSLVIFAGVGDTVRVAQGRGLTLAIDGPMGAGLDPSDDNLVMRAARFVGAAESAITLTKRLPVASGIGGGSADAAATLRAICRMTGRSVPDATTTAVLGADVPVCLIGRPARMRGTGEILDPVPDLPPFHMVLANPGVSVSTPEVFRALDQRDNAPLPALSGLASVGDLSGYLSVCRNDLEKAARELVPAIGDVIDALAARPGCLLARMSGSGATCFGIFPDRASADAAAAQLSAARPGWWVVAAPALS</sequence>
<keyword evidence="5 10" id="KW-0547">Nucleotide-binding</keyword>
<dbReference type="PANTHER" id="PTHR43527:SF2">
    <property type="entry name" value="4-DIPHOSPHOCYTIDYL-2-C-METHYL-D-ERYTHRITOL KINASE, CHLOROPLASTIC"/>
    <property type="match status" value="1"/>
</dbReference>
<organism evidence="13 14">
    <name type="scientific">Albidovulum marisflavi</name>
    <dbReference type="NCBI Taxonomy" id="2984159"/>
    <lineage>
        <taxon>Bacteria</taxon>
        <taxon>Pseudomonadati</taxon>
        <taxon>Pseudomonadota</taxon>
        <taxon>Alphaproteobacteria</taxon>
        <taxon>Rhodobacterales</taxon>
        <taxon>Paracoccaceae</taxon>
        <taxon>Albidovulum</taxon>
    </lineage>
</organism>
<comment type="pathway">
    <text evidence="10">Isoprenoid biosynthesis; isopentenyl diphosphate biosynthesis via DXP pathway; isopentenyl diphosphate from 1-deoxy-D-xylulose 5-phosphate: step 3/6.</text>
</comment>
<comment type="function">
    <text evidence="10">Catalyzes the phosphorylation of the position 2 hydroxy group of 4-diphosphocytidyl-2C-methyl-D-erythritol.</text>
</comment>
<evidence type="ECO:0000256" key="5">
    <source>
        <dbReference type="ARBA" id="ARBA00022741"/>
    </source>
</evidence>
<protein>
    <recommendedName>
        <fullName evidence="3 10">4-diphosphocytidyl-2-C-methyl-D-erythritol kinase</fullName>
        <shortName evidence="10">CMK</shortName>
        <ecNumber evidence="2 10">2.7.1.148</ecNumber>
    </recommendedName>
    <alternativeName>
        <fullName evidence="9 10">4-(cytidine-5'-diphospho)-2-C-methyl-D-erythritol kinase</fullName>
    </alternativeName>
</protein>
<evidence type="ECO:0000256" key="4">
    <source>
        <dbReference type="ARBA" id="ARBA00022679"/>
    </source>
</evidence>
<dbReference type="Pfam" id="PF08544">
    <property type="entry name" value="GHMP_kinases_C"/>
    <property type="match status" value="1"/>
</dbReference>
<dbReference type="RefSeq" id="WP_263732832.1">
    <property type="nucleotide sequence ID" value="NZ_JAOWKY010000001.1"/>
</dbReference>
<gene>
    <name evidence="10" type="primary">ispE</name>
    <name evidence="13" type="ORF">OEW28_00810</name>
</gene>
<comment type="similarity">
    <text evidence="1 10">Belongs to the GHMP kinase family. IspE subfamily.</text>
</comment>
<accession>A0ABT2Z7R3</accession>
<dbReference type="PANTHER" id="PTHR43527">
    <property type="entry name" value="4-DIPHOSPHOCYTIDYL-2-C-METHYL-D-ERYTHRITOL KINASE, CHLOROPLASTIC"/>
    <property type="match status" value="1"/>
</dbReference>
<dbReference type="HAMAP" id="MF_00061">
    <property type="entry name" value="IspE"/>
    <property type="match status" value="1"/>
</dbReference>
<evidence type="ECO:0000256" key="1">
    <source>
        <dbReference type="ARBA" id="ARBA00009684"/>
    </source>
</evidence>
<proteinExistence type="inferred from homology"/>
<reference evidence="13 14" key="1">
    <citation type="submission" date="2022-10" db="EMBL/GenBank/DDBJ databases">
        <title>Defluviimonas sp. nov., isolated from ocean surface water.</title>
        <authorList>
            <person name="He W."/>
            <person name="Wang L."/>
            <person name="Zhang D.-F."/>
        </authorList>
    </citation>
    <scope>NUCLEOTIDE SEQUENCE [LARGE SCALE GENOMIC DNA]</scope>
    <source>
        <strain evidence="13 14">WL0002</strain>
    </source>
</reference>
<evidence type="ECO:0000256" key="8">
    <source>
        <dbReference type="ARBA" id="ARBA00023229"/>
    </source>
</evidence>
<dbReference type="InterPro" id="IPR013750">
    <property type="entry name" value="GHMP_kinase_C_dom"/>
</dbReference>
<evidence type="ECO:0000256" key="9">
    <source>
        <dbReference type="ARBA" id="ARBA00032554"/>
    </source>
</evidence>
<evidence type="ECO:0000256" key="7">
    <source>
        <dbReference type="ARBA" id="ARBA00022840"/>
    </source>
</evidence>
<dbReference type="EC" id="2.7.1.148" evidence="2 10"/>
<dbReference type="SUPFAM" id="SSF55060">
    <property type="entry name" value="GHMP Kinase, C-terminal domain"/>
    <property type="match status" value="1"/>
</dbReference>
<dbReference type="InterPro" id="IPR006204">
    <property type="entry name" value="GHMP_kinase_N_dom"/>
</dbReference>
<dbReference type="EMBL" id="JAOWKY010000001">
    <property type="protein sequence ID" value="MCV2867165.1"/>
    <property type="molecule type" value="Genomic_DNA"/>
</dbReference>
<keyword evidence="7 10" id="KW-0067">ATP-binding</keyword>
<dbReference type="InterPro" id="IPR014721">
    <property type="entry name" value="Ribsml_uS5_D2-typ_fold_subgr"/>
</dbReference>
<dbReference type="Proteomes" id="UP001652542">
    <property type="component" value="Unassembled WGS sequence"/>
</dbReference>
<evidence type="ECO:0000256" key="3">
    <source>
        <dbReference type="ARBA" id="ARBA00017473"/>
    </source>
</evidence>
<evidence type="ECO:0000256" key="10">
    <source>
        <dbReference type="HAMAP-Rule" id="MF_00061"/>
    </source>
</evidence>
<feature type="domain" description="GHMP kinase N-terminal" evidence="11">
    <location>
        <begin position="67"/>
        <end position="136"/>
    </location>
</feature>
<keyword evidence="6 10" id="KW-0418">Kinase</keyword>
<feature type="binding site" evidence="10">
    <location>
        <begin position="90"/>
        <end position="100"/>
    </location>
    <ligand>
        <name>ATP</name>
        <dbReference type="ChEBI" id="CHEBI:30616"/>
    </ligand>
</feature>
<evidence type="ECO:0000259" key="11">
    <source>
        <dbReference type="Pfam" id="PF00288"/>
    </source>
</evidence>
<comment type="caution">
    <text evidence="13">The sequence shown here is derived from an EMBL/GenBank/DDBJ whole genome shotgun (WGS) entry which is preliminary data.</text>
</comment>
<dbReference type="InterPro" id="IPR036554">
    <property type="entry name" value="GHMP_kinase_C_sf"/>
</dbReference>
<feature type="active site" evidence="10">
    <location>
        <position position="10"/>
    </location>
</feature>
<dbReference type="Pfam" id="PF00288">
    <property type="entry name" value="GHMP_kinases_N"/>
    <property type="match status" value="1"/>
</dbReference>
<dbReference type="Gene3D" id="3.30.230.10">
    <property type="match status" value="1"/>
</dbReference>
<dbReference type="InterPro" id="IPR020568">
    <property type="entry name" value="Ribosomal_Su5_D2-typ_SF"/>
</dbReference>
<evidence type="ECO:0000259" key="12">
    <source>
        <dbReference type="Pfam" id="PF08544"/>
    </source>
</evidence>
<feature type="active site" evidence="10">
    <location>
        <position position="129"/>
    </location>
</feature>
<feature type="domain" description="GHMP kinase C-terminal" evidence="12">
    <location>
        <begin position="204"/>
        <end position="263"/>
    </location>
</feature>
<keyword evidence="8 10" id="KW-0414">Isoprene biosynthesis</keyword>
<dbReference type="GO" id="GO:0050515">
    <property type="term" value="F:4-(cytidine 5'-diphospho)-2-C-methyl-D-erythritol kinase activity"/>
    <property type="evidence" value="ECO:0007669"/>
    <property type="project" value="UniProtKB-EC"/>
</dbReference>